<dbReference type="EMBL" id="JAHZST010000010">
    <property type="protein sequence ID" value="MBW8184835.1"/>
    <property type="molecule type" value="Genomic_DNA"/>
</dbReference>
<dbReference type="InterPro" id="IPR010035">
    <property type="entry name" value="Thi_S"/>
</dbReference>
<gene>
    <name evidence="1" type="primary">thiS</name>
    <name evidence="1" type="ORF">K0625_14310</name>
</gene>
<dbReference type="PANTHER" id="PTHR34472:SF1">
    <property type="entry name" value="SULFUR CARRIER PROTEIN THIS"/>
    <property type="match status" value="1"/>
</dbReference>
<dbReference type="Proteomes" id="UP001195963">
    <property type="component" value="Unassembled WGS sequence"/>
</dbReference>
<evidence type="ECO:0000313" key="1">
    <source>
        <dbReference type="EMBL" id="MBW8184835.1"/>
    </source>
</evidence>
<protein>
    <submittedName>
        <fullName evidence="1">Sulfur carrier protein ThiS</fullName>
    </submittedName>
</protein>
<dbReference type="NCBIfam" id="TIGR01683">
    <property type="entry name" value="thiS"/>
    <property type="match status" value="1"/>
</dbReference>
<name>A0ABS7E594_9GAMM</name>
<organism evidence="1 2">
    <name type="scientific">Shewanella nanhaiensis</name>
    <dbReference type="NCBI Taxonomy" id="2864872"/>
    <lineage>
        <taxon>Bacteria</taxon>
        <taxon>Pseudomonadati</taxon>
        <taxon>Pseudomonadota</taxon>
        <taxon>Gammaproteobacteria</taxon>
        <taxon>Alteromonadales</taxon>
        <taxon>Shewanellaceae</taxon>
        <taxon>Shewanella</taxon>
    </lineage>
</organism>
<comment type="caution">
    <text evidence="1">The sequence shown here is derived from an EMBL/GenBank/DDBJ whole genome shotgun (WGS) entry which is preliminary data.</text>
</comment>
<proteinExistence type="predicted"/>
<dbReference type="SUPFAM" id="SSF54285">
    <property type="entry name" value="MoaD/ThiS"/>
    <property type="match status" value="1"/>
</dbReference>
<dbReference type="RefSeq" id="WP_220110311.1">
    <property type="nucleotide sequence ID" value="NZ_JAHZST010000010.1"/>
</dbReference>
<dbReference type="Gene3D" id="3.10.20.30">
    <property type="match status" value="1"/>
</dbReference>
<dbReference type="InterPro" id="IPR003749">
    <property type="entry name" value="ThiS/MoaD-like"/>
</dbReference>
<dbReference type="CDD" id="cd00565">
    <property type="entry name" value="Ubl_ThiS"/>
    <property type="match status" value="1"/>
</dbReference>
<dbReference type="InterPro" id="IPR016155">
    <property type="entry name" value="Mopterin_synth/thiamin_S_b"/>
</dbReference>
<reference evidence="1 2" key="1">
    <citation type="submission" date="2021-07" db="EMBL/GenBank/DDBJ databases">
        <title>Shewanella sp. nov, isolated from SCS.</title>
        <authorList>
            <person name="Cao W.R."/>
        </authorList>
    </citation>
    <scope>NUCLEOTIDE SEQUENCE [LARGE SCALE GENOMIC DNA]</scope>
    <source>
        <strain evidence="1 2">NR704-98</strain>
    </source>
</reference>
<dbReference type="PANTHER" id="PTHR34472">
    <property type="entry name" value="SULFUR CARRIER PROTEIN THIS"/>
    <property type="match status" value="1"/>
</dbReference>
<evidence type="ECO:0000313" key="2">
    <source>
        <dbReference type="Proteomes" id="UP001195963"/>
    </source>
</evidence>
<dbReference type="Pfam" id="PF02597">
    <property type="entry name" value="ThiS"/>
    <property type="match status" value="1"/>
</dbReference>
<accession>A0ABS7E594</accession>
<sequence>MENVKIWINDEPLTISSELNLAALIEGQGVKEKSVALVCNSVLVPRTAWQERRCKEGDKIEIFSVVAGG</sequence>
<dbReference type="InterPro" id="IPR012675">
    <property type="entry name" value="Beta-grasp_dom_sf"/>
</dbReference>
<keyword evidence="2" id="KW-1185">Reference proteome</keyword>